<dbReference type="CDD" id="cd00065">
    <property type="entry name" value="FYVE_like_SF"/>
    <property type="match status" value="1"/>
</dbReference>
<dbReference type="PROSITE" id="PS50178">
    <property type="entry name" value="ZF_FYVE"/>
    <property type="match status" value="1"/>
</dbReference>
<feature type="region of interest" description="Disordered" evidence="6">
    <location>
        <begin position="667"/>
        <end position="695"/>
    </location>
</feature>
<gene>
    <name evidence="10" type="ORF">TrCOL_g5283</name>
</gene>
<dbReference type="Gene3D" id="3.30.40.10">
    <property type="entry name" value="Zinc/RING finger domain, C3HC4 (zinc finger)"/>
    <property type="match status" value="1"/>
</dbReference>
<keyword evidence="1" id="KW-0479">Metal-binding</keyword>
<dbReference type="SMART" id="SM00064">
    <property type="entry name" value="FYVE"/>
    <property type="match status" value="1"/>
</dbReference>
<keyword evidence="3" id="KW-0862">Zinc</keyword>
<dbReference type="Pfam" id="PF00168">
    <property type="entry name" value="C2"/>
    <property type="match status" value="1"/>
</dbReference>
<evidence type="ECO:0000256" key="2">
    <source>
        <dbReference type="ARBA" id="ARBA00022771"/>
    </source>
</evidence>
<keyword evidence="7" id="KW-0472">Membrane</keyword>
<sequence>MPYSVNSTSTTNTVRSRRDSRRDTLTASAPRQSTIASLHKFTVVGTSEGLPVTLMFDTHEEMEGWVGRINVKRNNGICVIPMSPNPLLADFKVKAGPSALLPPSSPMPSRNFFASSPARSPLPSPAMTPPRPSSLPRHPRKRSLTPTTTPLHSSRRQSTLNSFQLQYLNKATSPSPHRVALNSSDRTNWKDTSSCEICDSPFAILHRRHHCRSCSRCICTDCSINLYMPGVREKVRMCNRCEHEYTNQLTEINETGKKTSLDLAGRCHPNLSKLGVKPGKPFPSWRSYLSAFSSPSRPAVGRITVQVVEGMALPSADANGKADPYCRVEVTGYSRVPEKPSVVAEWRKEARYTMETTYVSATLCPVWRGAVMTLPITRSSDAILRLEVLDYDAIGAHTLLGTCEIPIEDLPLAENDLKGPFLVDNWYEMTLPGEVKTGYGNRRVEPSRPVDVSGLGNGRPKRVVGLNSAKELAVFASNALSEPIFFLSKLTGANLKSTRLPTKKAAEKKSIRPKIRLKIKLCLNPVADVLSHTFLPPTAPIPRDKFDLQSLIRYGVKLEKLVDPHIKFMVSFVNACRWVEVNPDNGSITIRATPEDVKTYIKWFAIYLVHVLLGFKICSILLHCYLVRFLVKVKTKTRNPNPSTVNLTSTPSEDNPFLPLSRGSSFATATDEQPPHTNTTNPTPTNSNNQPAASTEPQLNNLLNWIAKKFGNKAVENVQNSLRIYIDIVEEFHSIYDGTDLEKTNACLFSLCVSAYLIFTLSTTSVVVLYSFVLLFVVSPLFPRTIRIVNGTTNGIKTYTNRKRILLAYRELYEADE</sequence>
<accession>A0A9W7GJZ3</accession>
<feature type="domain" description="FYVE-type" evidence="9">
    <location>
        <begin position="189"/>
        <end position="246"/>
    </location>
</feature>
<evidence type="ECO:0000313" key="10">
    <source>
        <dbReference type="EMBL" id="GMI47107.1"/>
    </source>
</evidence>
<dbReference type="GO" id="GO:0005509">
    <property type="term" value="F:calcium ion binding"/>
    <property type="evidence" value="ECO:0007669"/>
    <property type="project" value="TreeGrafter"/>
</dbReference>
<dbReference type="GO" id="GO:0008270">
    <property type="term" value="F:zinc ion binding"/>
    <property type="evidence" value="ECO:0007669"/>
    <property type="project" value="UniProtKB-KW"/>
</dbReference>
<keyword evidence="7" id="KW-1133">Transmembrane helix</keyword>
<evidence type="ECO:0000259" key="8">
    <source>
        <dbReference type="PROSITE" id="PS50004"/>
    </source>
</evidence>
<dbReference type="InterPro" id="IPR000008">
    <property type="entry name" value="C2_dom"/>
</dbReference>
<evidence type="ECO:0000259" key="9">
    <source>
        <dbReference type="PROSITE" id="PS50178"/>
    </source>
</evidence>
<dbReference type="PROSITE" id="PS50004">
    <property type="entry name" value="C2"/>
    <property type="match status" value="1"/>
</dbReference>
<feature type="compositionally biased region" description="Polar residues" evidence="6">
    <location>
        <begin position="638"/>
        <end position="653"/>
    </location>
</feature>
<dbReference type="InterPro" id="IPR000306">
    <property type="entry name" value="Znf_FYVE"/>
</dbReference>
<feature type="compositionally biased region" description="Pro residues" evidence="6">
    <location>
        <begin position="120"/>
        <end position="133"/>
    </location>
</feature>
<dbReference type="EMBL" id="BRYA01000331">
    <property type="protein sequence ID" value="GMI47107.1"/>
    <property type="molecule type" value="Genomic_DNA"/>
</dbReference>
<dbReference type="InterPro" id="IPR017455">
    <property type="entry name" value="Znf_FYVE-rel"/>
</dbReference>
<keyword evidence="11" id="KW-1185">Reference proteome</keyword>
<proteinExistence type="predicted"/>
<dbReference type="Gene3D" id="2.60.40.150">
    <property type="entry name" value="C2 domain"/>
    <property type="match status" value="1"/>
</dbReference>
<evidence type="ECO:0000256" key="4">
    <source>
        <dbReference type="ARBA" id="ARBA00022837"/>
    </source>
</evidence>
<dbReference type="Proteomes" id="UP001165065">
    <property type="component" value="Unassembled WGS sequence"/>
</dbReference>
<dbReference type="SUPFAM" id="SSF49562">
    <property type="entry name" value="C2 domain (Calcium/lipid-binding domain, CaLB)"/>
    <property type="match status" value="1"/>
</dbReference>
<comment type="caution">
    <text evidence="10">The sequence shown here is derived from an EMBL/GenBank/DDBJ whole genome shotgun (WGS) entry which is preliminary data.</text>
</comment>
<dbReference type="SUPFAM" id="SSF57903">
    <property type="entry name" value="FYVE/PHD zinc finger"/>
    <property type="match status" value="1"/>
</dbReference>
<dbReference type="Pfam" id="PF01363">
    <property type="entry name" value="FYVE"/>
    <property type="match status" value="1"/>
</dbReference>
<feature type="region of interest" description="Disordered" evidence="6">
    <location>
        <begin position="638"/>
        <end position="657"/>
    </location>
</feature>
<dbReference type="SMART" id="SM00239">
    <property type="entry name" value="C2"/>
    <property type="match status" value="1"/>
</dbReference>
<feature type="compositionally biased region" description="Low complexity" evidence="6">
    <location>
        <begin position="1"/>
        <end position="14"/>
    </location>
</feature>
<evidence type="ECO:0000256" key="3">
    <source>
        <dbReference type="ARBA" id="ARBA00022833"/>
    </source>
</evidence>
<evidence type="ECO:0000256" key="6">
    <source>
        <dbReference type="SAM" id="MobiDB-lite"/>
    </source>
</evidence>
<evidence type="ECO:0000256" key="1">
    <source>
        <dbReference type="ARBA" id="ARBA00022723"/>
    </source>
</evidence>
<organism evidence="10 11">
    <name type="scientific">Triparma columacea</name>
    <dbReference type="NCBI Taxonomy" id="722753"/>
    <lineage>
        <taxon>Eukaryota</taxon>
        <taxon>Sar</taxon>
        <taxon>Stramenopiles</taxon>
        <taxon>Ochrophyta</taxon>
        <taxon>Bolidophyceae</taxon>
        <taxon>Parmales</taxon>
        <taxon>Triparmaceae</taxon>
        <taxon>Triparma</taxon>
    </lineage>
</organism>
<reference evidence="11" key="1">
    <citation type="journal article" date="2023" name="Commun. Biol.">
        <title>Genome analysis of Parmales, the sister group of diatoms, reveals the evolutionary specialization of diatoms from phago-mixotrophs to photoautotrophs.</title>
        <authorList>
            <person name="Ban H."/>
            <person name="Sato S."/>
            <person name="Yoshikawa S."/>
            <person name="Yamada K."/>
            <person name="Nakamura Y."/>
            <person name="Ichinomiya M."/>
            <person name="Sato N."/>
            <person name="Blanc-Mathieu R."/>
            <person name="Endo H."/>
            <person name="Kuwata A."/>
            <person name="Ogata H."/>
        </authorList>
    </citation>
    <scope>NUCLEOTIDE SEQUENCE [LARGE SCALE GENOMIC DNA]</scope>
</reference>
<dbReference type="PANTHER" id="PTHR45911:SF4">
    <property type="entry name" value="MULTIPLE C2 AND TRANSMEMBRANE DOMAIN-CONTAINING PROTEIN"/>
    <property type="match status" value="1"/>
</dbReference>
<dbReference type="PANTHER" id="PTHR45911">
    <property type="entry name" value="C2 DOMAIN-CONTAINING PROTEIN"/>
    <property type="match status" value="1"/>
</dbReference>
<feature type="transmembrane region" description="Helical" evidence="7">
    <location>
        <begin position="753"/>
        <end position="778"/>
    </location>
</feature>
<evidence type="ECO:0000256" key="5">
    <source>
        <dbReference type="PROSITE-ProRule" id="PRU00091"/>
    </source>
</evidence>
<feature type="region of interest" description="Disordered" evidence="6">
    <location>
        <begin position="1"/>
        <end position="29"/>
    </location>
</feature>
<dbReference type="InterPro" id="IPR013083">
    <property type="entry name" value="Znf_RING/FYVE/PHD"/>
</dbReference>
<protein>
    <submittedName>
        <fullName evidence="10">Uncharacterized protein</fullName>
    </submittedName>
</protein>
<feature type="region of interest" description="Disordered" evidence="6">
    <location>
        <begin position="110"/>
        <end position="157"/>
    </location>
</feature>
<feature type="transmembrane region" description="Helical" evidence="7">
    <location>
        <begin position="603"/>
        <end position="631"/>
    </location>
</feature>
<evidence type="ECO:0000313" key="11">
    <source>
        <dbReference type="Proteomes" id="UP001165065"/>
    </source>
</evidence>
<keyword evidence="4" id="KW-0106">Calcium</keyword>
<feature type="domain" description="C2" evidence="8">
    <location>
        <begin position="283"/>
        <end position="421"/>
    </location>
</feature>
<dbReference type="OrthoDB" id="270970at2759"/>
<feature type="compositionally biased region" description="Low complexity" evidence="6">
    <location>
        <begin position="675"/>
        <end position="691"/>
    </location>
</feature>
<dbReference type="InterPro" id="IPR011011">
    <property type="entry name" value="Znf_FYVE_PHD"/>
</dbReference>
<dbReference type="AlphaFoldDB" id="A0A9W7GJZ3"/>
<name>A0A9W7GJZ3_9STRA</name>
<dbReference type="InterPro" id="IPR035892">
    <property type="entry name" value="C2_domain_sf"/>
</dbReference>
<evidence type="ECO:0000256" key="7">
    <source>
        <dbReference type="SAM" id="Phobius"/>
    </source>
</evidence>
<dbReference type="GO" id="GO:0016020">
    <property type="term" value="C:membrane"/>
    <property type="evidence" value="ECO:0007669"/>
    <property type="project" value="TreeGrafter"/>
</dbReference>
<keyword evidence="7" id="KW-0812">Transmembrane</keyword>
<dbReference type="CDD" id="cd00030">
    <property type="entry name" value="C2"/>
    <property type="match status" value="1"/>
</dbReference>
<keyword evidence="2 5" id="KW-0863">Zinc-finger</keyword>